<dbReference type="PANTHER" id="PTHR45614">
    <property type="entry name" value="MYB PROTEIN-RELATED"/>
    <property type="match status" value="1"/>
</dbReference>
<evidence type="ECO:0000256" key="1">
    <source>
        <dbReference type="ARBA" id="ARBA00004123"/>
    </source>
</evidence>
<evidence type="ECO:0000259" key="3">
    <source>
        <dbReference type="PROSITE" id="PS50090"/>
    </source>
</evidence>
<name>A0A3Q7J6M5_SOLLC</name>
<evidence type="ECO:0000313" key="5">
    <source>
        <dbReference type="EnsemblPlants" id="Solyc12g019820.2.1.1"/>
    </source>
</evidence>
<dbReference type="PANTHER" id="PTHR45614:SF295">
    <property type="entry name" value="SUCROSE RESPONSIVE ELEMENT BINDING PROTEIN"/>
    <property type="match status" value="1"/>
</dbReference>
<sequence length="72" mass="8349">ISQLIPSRTAKSCKERWCNHLNPQLDHQYFTLEEEDIILKAHAKFGNQWAMIASLLPGRTNGFIKKSLEFHP</sequence>
<keyword evidence="2" id="KW-0539">Nucleus</keyword>
<accession>A0A3Q7J6M5</accession>
<dbReference type="Pfam" id="PF00249">
    <property type="entry name" value="Myb_DNA-binding"/>
    <property type="match status" value="2"/>
</dbReference>
<dbReference type="Gramene" id="Solyc12g019820.2.1">
    <property type="protein sequence ID" value="Solyc12g019820.2.1.1"/>
    <property type="gene ID" value="Solyc12g019820.2"/>
</dbReference>
<reference evidence="5" key="1">
    <citation type="journal article" date="2012" name="Nature">
        <title>The tomato genome sequence provides insights into fleshy fruit evolution.</title>
        <authorList>
            <consortium name="Tomato Genome Consortium"/>
        </authorList>
    </citation>
    <scope>NUCLEOTIDE SEQUENCE [LARGE SCALE GENOMIC DNA]</scope>
    <source>
        <strain evidence="5">cv. Heinz 1706</strain>
    </source>
</reference>
<dbReference type="PROSITE" id="PS50090">
    <property type="entry name" value="MYB_LIKE"/>
    <property type="match status" value="1"/>
</dbReference>
<evidence type="ECO:0000313" key="6">
    <source>
        <dbReference type="Proteomes" id="UP000004994"/>
    </source>
</evidence>
<evidence type="ECO:0000256" key="2">
    <source>
        <dbReference type="ARBA" id="ARBA00023242"/>
    </source>
</evidence>
<dbReference type="PROSITE" id="PS51294">
    <property type="entry name" value="HTH_MYB"/>
    <property type="match status" value="2"/>
</dbReference>
<dbReference type="OMA" id="CKERWCN"/>
<keyword evidence="6" id="KW-1185">Reference proteome</keyword>
<dbReference type="InterPro" id="IPR050560">
    <property type="entry name" value="MYB_TF"/>
</dbReference>
<dbReference type="InterPro" id="IPR009057">
    <property type="entry name" value="Homeodomain-like_sf"/>
</dbReference>
<dbReference type="Proteomes" id="UP000004994">
    <property type="component" value="Chromosome 12"/>
</dbReference>
<proteinExistence type="predicted"/>
<dbReference type="InterPro" id="IPR001005">
    <property type="entry name" value="SANT/Myb"/>
</dbReference>
<dbReference type="SUPFAM" id="SSF46689">
    <property type="entry name" value="Homeodomain-like"/>
    <property type="match status" value="1"/>
</dbReference>
<dbReference type="Gene3D" id="1.10.10.60">
    <property type="entry name" value="Homeodomain-like"/>
    <property type="match status" value="2"/>
</dbReference>
<dbReference type="EnsemblPlants" id="Solyc12g019820.2.1">
    <property type="protein sequence ID" value="Solyc12g019820.2.1.1"/>
    <property type="gene ID" value="Solyc12g019820.2"/>
</dbReference>
<protein>
    <submittedName>
        <fullName evidence="5">Uncharacterized protein</fullName>
    </submittedName>
</protein>
<comment type="subcellular location">
    <subcellularLocation>
        <location evidence="1">Nucleus</location>
    </subcellularLocation>
</comment>
<dbReference type="PaxDb" id="4081-Solyc12g019820.1.1"/>
<feature type="domain" description="HTH myb-type" evidence="4">
    <location>
        <begin position="1"/>
        <end position="25"/>
    </location>
</feature>
<reference evidence="5" key="2">
    <citation type="submission" date="2019-01" db="UniProtKB">
        <authorList>
            <consortium name="EnsemblPlants"/>
        </authorList>
    </citation>
    <scope>IDENTIFICATION</scope>
    <source>
        <strain evidence="5">cv. Heinz 1706</strain>
    </source>
</reference>
<dbReference type="GO" id="GO:0000981">
    <property type="term" value="F:DNA-binding transcription factor activity, RNA polymerase II-specific"/>
    <property type="evidence" value="ECO:0000318"/>
    <property type="project" value="GO_Central"/>
</dbReference>
<dbReference type="GO" id="GO:0010597">
    <property type="term" value="P:green leaf volatile biosynthetic process"/>
    <property type="evidence" value="ECO:0007669"/>
    <property type="project" value="UniProtKB-ARBA"/>
</dbReference>
<evidence type="ECO:0000259" key="4">
    <source>
        <dbReference type="PROSITE" id="PS51294"/>
    </source>
</evidence>
<dbReference type="InterPro" id="IPR017930">
    <property type="entry name" value="Myb_dom"/>
</dbReference>
<feature type="domain" description="Myb-like" evidence="3">
    <location>
        <begin position="22"/>
        <end position="60"/>
    </location>
</feature>
<dbReference type="GO" id="GO:0000978">
    <property type="term" value="F:RNA polymerase II cis-regulatory region sequence-specific DNA binding"/>
    <property type="evidence" value="ECO:0000318"/>
    <property type="project" value="GO_Central"/>
</dbReference>
<dbReference type="AlphaFoldDB" id="A0A3Q7J6M5"/>
<dbReference type="GO" id="GO:0005634">
    <property type="term" value="C:nucleus"/>
    <property type="evidence" value="ECO:0000318"/>
    <property type="project" value="GO_Central"/>
</dbReference>
<dbReference type="GO" id="GO:0006355">
    <property type="term" value="P:regulation of DNA-templated transcription"/>
    <property type="evidence" value="ECO:0000318"/>
    <property type="project" value="GO_Central"/>
</dbReference>
<dbReference type="STRING" id="4081.A0A3Q7J6M5"/>
<feature type="domain" description="HTH myb-type" evidence="4">
    <location>
        <begin position="30"/>
        <end position="60"/>
    </location>
</feature>
<organism evidence="5">
    <name type="scientific">Solanum lycopersicum</name>
    <name type="common">Tomato</name>
    <name type="synonym">Lycopersicon esculentum</name>
    <dbReference type="NCBI Taxonomy" id="4081"/>
    <lineage>
        <taxon>Eukaryota</taxon>
        <taxon>Viridiplantae</taxon>
        <taxon>Streptophyta</taxon>
        <taxon>Embryophyta</taxon>
        <taxon>Tracheophyta</taxon>
        <taxon>Spermatophyta</taxon>
        <taxon>Magnoliopsida</taxon>
        <taxon>eudicotyledons</taxon>
        <taxon>Gunneridae</taxon>
        <taxon>Pentapetalae</taxon>
        <taxon>asterids</taxon>
        <taxon>lamiids</taxon>
        <taxon>Solanales</taxon>
        <taxon>Solanaceae</taxon>
        <taxon>Solanoideae</taxon>
        <taxon>Solaneae</taxon>
        <taxon>Solanum</taxon>
        <taxon>Solanum subgen. Lycopersicon</taxon>
    </lineage>
</organism>
<dbReference type="CDD" id="cd00167">
    <property type="entry name" value="SANT"/>
    <property type="match status" value="2"/>
</dbReference>
<dbReference type="InParanoid" id="A0A3Q7J6M5"/>